<dbReference type="InterPro" id="IPR042119">
    <property type="entry name" value="QueA_dom2"/>
</dbReference>
<comment type="caution">
    <text evidence="5">The sequence shown here is derived from an EMBL/GenBank/DDBJ whole genome shotgun (WGS) entry which is preliminary data.</text>
</comment>
<gene>
    <name evidence="5" type="ORF">S03H2_05758</name>
</gene>
<evidence type="ECO:0008006" key="6">
    <source>
        <dbReference type="Google" id="ProtNLM"/>
    </source>
</evidence>
<keyword evidence="4" id="KW-0671">Queuosine biosynthesis</keyword>
<name>X1FFM8_9ZZZZ</name>
<dbReference type="EMBL" id="BARU01002436">
    <property type="protein sequence ID" value="GAH28199.1"/>
    <property type="molecule type" value="Genomic_DNA"/>
</dbReference>
<dbReference type="InterPro" id="IPR036100">
    <property type="entry name" value="QueA_sf"/>
</dbReference>
<dbReference type="Gene3D" id="3.40.1780.10">
    <property type="entry name" value="QueA-like"/>
    <property type="match status" value="1"/>
</dbReference>
<dbReference type="AlphaFoldDB" id="X1FFM8"/>
<dbReference type="PANTHER" id="PTHR30307">
    <property type="entry name" value="S-ADENOSYLMETHIONINE:TRNA RIBOSYLTRANSFERASE-ISOMERASE"/>
    <property type="match status" value="1"/>
</dbReference>
<sequence>MKIELFDYKLPQKFIAQKPLQRRDYSRLLVLDRHTSDIKHDIFYNILNYFDKGDVLVVNESKVTRCRLLGKKEKTGANIECFVLNKVKGKQYLVLLKPSKRLKSSDKVIIGKYYFLVISRLDYGEAIVEFNTTAEKIFKEYGRVPIPPYIKCSDIDESRYQTIYAFCVLRFHLMK</sequence>
<keyword evidence="3" id="KW-0949">S-adenosyl-L-methionine</keyword>
<dbReference type="InterPro" id="IPR003699">
    <property type="entry name" value="QueA"/>
</dbReference>
<evidence type="ECO:0000256" key="3">
    <source>
        <dbReference type="ARBA" id="ARBA00022691"/>
    </source>
</evidence>
<dbReference type="GO" id="GO:0008616">
    <property type="term" value="P:tRNA queuosine(34) biosynthetic process"/>
    <property type="evidence" value="ECO:0007669"/>
    <property type="project" value="UniProtKB-KW"/>
</dbReference>
<evidence type="ECO:0000256" key="4">
    <source>
        <dbReference type="ARBA" id="ARBA00022785"/>
    </source>
</evidence>
<dbReference type="Gene3D" id="2.40.10.240">
    <property type="entry name" value="QueA-like"/>
    <property type="match status" value="1"/>
</dbReference>
<dbReference type="PANTHER" id="PTHR30307:SF0">
    <property type="entry name" value="S-ADENOSYLMETHIONINE:TRNA RIBOSYLTRANSFERASE-ISOMERASE"/>
    <property type="match status" value="1"/>
</dbReference>
<evidence type="ECO:0000256" key="2">
    <source>
        <dbReference type="ARBA" id="ARBA00022679"/>
    </source>
</evidence>
<accession>X1FFM8</accession>
<keyword evidence="2" id="KW-0808">Transferase</keyword>
<reference evidence="5" key="1">
    <citation type="journal article" date="2014" name="Front. Microbiol.">
        <title>High frequency of phylogenetically diverse reductive dehalogenase-homologous genes in deep subseafloor sedimentary metagenomes.</title>
        <authorList>
            <person name="Kawai M."/>
            <person name="Futagami T."/>
            <person name="Toyoda A."/>
            <person name="Takaki Y."/>
            <person name="Nishi S."/>
            <person name="Hori S."/>
            <person name="Arai W."/>
            <person name="Tsubouchi T."/>
            <person name="Morono Y."/>
            <person name="Uchiyama I."/>
            <person name="Ito T."/>
            <person name="Fujiyama A."/>
            <person name="Inagaki F."/>
            <person name="Takami H."/>
        </authorList>
    </citation>
    <scope>NUCLEOTIDE SEQUENCE</scope>
    <source>
        <strain evidence="5">Expedition CK06-06</strain>
    </source>
</reference>
<proteinExistence type="predicted"/>
<dbReference type="InterPro" id="IPR042118">
    <property type="entry name" value="QueA_dom1"/>
</dbReference>
<protein>
    <recommendedName>
        <fullName evidence="6">S-adenosylmethionine:tRNA ribosyltransferase-isomerase</fullName>
    </recommendedName>
</protein>
<dbReference type="Pfam" id="PF02547">
    <property type="entry name" value="Queuosine_synth"/>
    <property type="match status" value="1"/>
</dbReference>
<organism evidence="5">
    <name type="scientific">marine sediment metagenome</name>
    <dbReference type="NCBI Taxonomy" id="412755"/>
    <lineage>
        <taxon>unclassified sequences</taxon>
        <taxon>metagenomes</taxon>
        <taxon>ecological metagenomes</taxon>
    </lineage>
</organism>
<evidence type="ECO:0000313" key="5">
    <source>
        <dbReference type="EMBL" id="GAH28199.1"/>
    </source>
</evidence>
<keyword evidence="1" id="KW-0963">Cytoplasm</keyword>
<evidence type="ECO:0000256" key="1">
    <source>
        <dbReference type="ARBA" id="ARBA00022490"/>
    </source>
</evidence>
<dbReference type="GO" id="GO:0051075">
    <property type="term" value="F:S-adenosylmethionine:tRNA ribosyltransferase-isomerase activity"/>
    <property type="evidence" value="ECO:0007669"/>
    <property type="project" value="TreeGrafter"/>
</dbReference>
<dbReference type="SUPFAM" id="SSF111337">
    <property type="entry name" value="QueA-like"/>
    <property type="match status" value="1"/>
</dbReference>